<evidence type="ECO:0000256" key="1">
    <source>
        <dbReference type="ARBA" id="ARBA00004141"/>
    </source>
</evidence>
<dbReference type="AlphaFoldDB" id="A0A8J5N7T3"/>
<dbReference type="EMBL" id="JAHLQT010006619">
    <property type="protein sequence ID" value="KAG7174835.1"/>
    <property type="molecule type" value="Genomic_DNA"/>
</dbReference>
<dbReference type="PANTHER" id="PTHR10924">
    <property type="entry name" value="MAJOR FACILITATOR SUPERFAMILY PROTEIN-RELATED"/>
    <property type="match status" value="1"/>
</dbReference>
<sequence>MSTDCSSNSNCTESTRLLPGEDDKRCPSYHGGEGDDREVLQPAHVTTTTRFWILAVFCVLSWVQGVQWNTWGPISESMGAAFPGWGASTVAMMANWGTIMFVVFVFPMSWATQRYSLRAGVVASAALIFVGTSLRCFTRTVPTFTILCHVCAVLVGVASTFVLSAPPLVASHWFPPQERTTALALMFGASQLSGVGSYLEPLLVRLPTPHASILDIQEDVMLVLYIGAGVSGALLVAVIIYFPSKPPTPPSFTSATARLEFFTSFSALAKNGRWLVLVVTYGVVVGPSIAWGSVLNYSLLPLGLHQDEAMWVAQTAMIVSSISPVVSGRFTDLFHGHVYASVVGGTAFNYATIPLFYEMGVDLAYPAPEILVSGAITAADNLISIFFFLVFFIPNVGYQWMTYTLVFSTSVSILPLLLIRFRYTRSTIDAQQV</sequence>
<dbReference type="Pfam" id="PF07690">
    <property type="entry name" value="MFS_1"/>
    <property type="match status" value="1"/>
</dbReference>
<gene>
    <name evidence="6" type="primary">Slc49a4-L3</name>
    <name evidence="6" type="ORF">Hamer_G020715</name>
</gene>
<name>A0A8J5N7T3_HOMAM</name>
<comment type="subcellular location">
    <subcellularLocation>
        <location evidence="1">Membrane</location>
        <topology evidence="1">Multi-pass membrane protein</topology>
    </subcellularLocation>
</comment>
<proteinExistence type="predicted"/>
<feature type="transmembrane region" description="Helical" evidence="5">
    <location>
        <begin position="400"/>
        <end position="419"/>
    </location>
</feature>
<organism evidence="6 7">
    <name type="scientific">Homarus americanus</name>
    <name type="common">American lobster</name>
    <dbReference type="NCBI Taxonomy" id="6706"/>
    <lineage>
        <taxon>Eukaryota</taxon>
        <taxon>Metazoa</taxon>
        <taxon>Ecdysozoa</taxon>
        <taxon>Arthropoda</taxon>
        <taxon>Crustacea</taxon>
        <taxon>Multicrustacea</taxon>
        <taxon>Malacostraca</taxon>
        <taxon>Eumalacostraca</taxon>
        <taxon>Eucarida</taxon>
        <taxon>Decapoda</taxon>
        <taxon>Pleocyemata</taxon>
        <taxon>Astacidea</taxon>
        <taxon>Nephropoidea</taxon>
        <taxon>Nephropidae</taxon>
        <taxon>Homarus</taxon>
    </lineage>
</organism>
<keyword evidence="7" id="KW-1185">Reference proteome</keyword>
<feature type="transmembrane region" description="Helical" evidence="5">
    <location>
        <begin position="146"/>
        <end position="169"/>
    </location>
</feature>
<dbReference type="Proteomes" id="UP000747542">
    <property type="component" value="Unassembled WGS sequence"/>
</dbReference>
<feature type="transmembrane region" description="Helical" evidence="5">
    <location>
        <begin position="220"/>
        <end position="242"/>
    </location>
</feature>
<protein>
    <submittedName>
        <fullName evidence="6">Solute carrier family 49 member 4-like 3</fullName>
    </submittedName>
</protein>
<dbReference type="SUPFAM" id="SSF103473">
    <property type="entry name" value="MFS general substrate transporter"/>
    <property type="match status" value="1"/>
</dbReference>
<evidence type="ECO:0000313" key="6">
    <source>
        <dbReference type="EMBL" id="KAG7174835.1"/>
    </source>
</evidence>
<evidence type="ECO:0000256" key="2">
    <source>
        <dbReference type="ARBA" id="ARBA00022692"/>
    </source>
</evidence>
<keyword evidence="4 5" id="KW-0472">Membrane</keyword>
<accession>A0A8J5N7T3</accession>
<evidence type="ECO:0000256" key="3">
    <source>
        <dbReference type="ARBA" id="ARBA00022989"/>
    </source>
</evidence>
<feature type="transmembrane region" description="Helical" evidence="5">
    <location>
        <begin position="338"/>
        <end position="357"/>
    </location>
</feature>
<evidence type="ECO:0000256" key="4">
    <source>
        <dbReference type="ARBA" id="ARBA00023136"/>
    </source>
</evidence>
<keyword evidence="3 5" id="KW-1133">Transmembrane helix</keyword>
<dbReference type="PANTHER" id="PTHR10924:SF27">
    <property type="entry name" value="SOLUTE CARRIER FAMILY 49 MEMBER 4"/>
    <property type="match status" value="1"/>
</dbReference>
<reference evidence="6" key="1">
    <citation type="journal article" date="2021" name="Sci. Adv.">
        <title>The American lobster genome reveals insights on longevity, neural, and immune adaptations.</title>
        <authorList>
            <person name="Polinski J.M."/>
            <person name="Zimin A.V."/>
            <person name="Clark K.F."/>
            <person name="Kohn A.B."/>
            <person name="Sadowski N."/>
            <person name="Timp W."/>
            <person name="Ptitsyn A."/>
            <person name="Khanna P."/>
            <person name="Romanova D.Y."/>
            <person name="Williams P."/>
            <person name="Greenwood S.J."/>
            <person name="Moroz L.L."/>
            <person name="Walt D.R."/>
            <person name="Bodnar A.G."/>
        </authorList>
    </citation>
    <scope>NUCLEOTIDE SEQUENCE</scope>
    <source>
        <strain evidence="6">GMGI-L3</strain>
    </source>
</reference>
<dbReference type="GO" id="GO:0016020">
    <property type="term" value="C:membrane"/>
    <property type="evidence" value="ECO:0007669"/>
    <property type="project" value="UniProtKB-SubCell"/>
</dbReference>
<dbReference type="InterPro" id="IPR011701">
    <property type="entry name" value="MFS"/>
</dbReference>
<feature type="transmembrane region" description="Helical" evidence="5">
    <location>
        <begin position="51"/>
        <end position="70"/>
    </location>
</feature>
<evidence type="ECO:0000313" key="7">
    <source>
        <dbReference type="Proteomes" id="UP000747542"/>
    </source>
</evidence>
<dbReference type="InterPro" id="IPR049680">
    <property type="entry name" value="FLVCR1-2_SLC49-like"/>
</dbReference>
<comment type="caution">
    <text evidence="6">The sequence shown here is derived from an EMBL/GenBank/DDBJ whole genome shotgun (WGS) entry which is preliminary data.</text>
</comment>
<feature type="transmembrane region" description="Helical" evidence="5">
    <location>
        <begin position="274"/>
        <end position="297"/>
    </location>
</feature>
<keyword evidence="2 5" id="KW-0812">Transmembrane</keyword>
<dbReference type="InterPro" id="IPR036259">
    <property type="entry name" value="MFS_trans_sf"/>
</dbReference>
<feature type="transmembrane region" description="Helical" evidence="5">
    <location>
        <begin position="82"/>
        <end position="109"/>
    </location>
</feature>
<evidence type="ECO:0000256" key="5">
    <source>
        <dbReference type="SAM" id="Phobius"/>
    </source>
</evidence>
<dbReference type="GO" id="GO:0022857">
    <property type="term" value="F:transmembrane transporter activity"/>
    <property type="evidence" value="ECO:0007669"/>
    <property type="project" value="InterPro"/>
</dbReference>
<dbReference type="Gene3D" id="1.20.1250.20">
    <property type="entry name" value="MFS general substrate transporter like domains"/>
    <property type="match status" value="1"/>
</dbReference>
<feature type="transmembrane region" description="Helical" evidence="5">
    <location>
        <begin position="369"/>
        <end position="394"/>
    </location>
</feature>